<evidence type="ECO:0000313" key="4">
    <source>
        <dbReference type="Proteomes" id="UP000663880"/>
    </source>
</evidence>
<accession>A0A821PFZ7</accession>
<evidence type="ECO:0000256" key="1">
    <source>
        <dbReference type="ARBA" id="ARBA00023125"/>
    </source>
</evidence>
<dbReference type="Proteomes" id="UP000663880">
    <property type="component" value="Unassembled WGS sequence"/>
</dbReference>
<keyword evidence="1" id="KW-0238">DNA-binding</keyword>
<name>A0A821PFZ7_9NEOP</name>
<evidence type="ECO:0000313" key="3">
    <source>
        <dbReference type="EMBL" id="CAF4807074.1"/>
    </source>
</evidence>
<dbReference type="OrthoDB" id="7468791at2759"/>
<feature type="domain" description="Cas12f1-like TNB" evidence="2">
    <location>
        <begin position="336"/>
        <end position="394"/>
    </location>
</feature>
<protein>
    <recommendedName>
        <fullName evidence="2">Cas12f1-like TNB domain-containing protein</fullName>
    </recommendedName>
</protein>
<dbReference type="AlphaFoldDB" id="A0A821PFZ7"/>
<comment type="caution">
    <text evidence="3">The sequence shown here is derived from an EMBL/GenBank/DDBJ whole genome shotgun (WGS) entry which is preliminary data.</text>
</comment>
<organism evidence="3 4">
    <name type="scientific">Pieris macdunnoughi</name>
    <dbReference type="NCBI Taxonomy" id="345717"/>
    <lineage>
        <taxon>Eukaryota</taxon>
        <taxon>Metazoa</taxon>
        <taxon>Ecdysozoa</taxon>
        <taxon>Arthropoda</taxon>
        <taxon>Hexapoda</taxon>
        <taxon>Insecta</taxon>
        <taxon>Pterygota</taxon>
        <taxon>Neoptera</taxon>
        <taxon>Endopterygota</taxon>
        <taxon>Lepidoptera</taxon>
        <taxon>Glossata</taxon>
        <taxon>Ditrysia</taxon>
        <taxon>Papilionoidea</taxon>
        <taxon>Pieridae</taxon>
        <taxon>Pierinae</taxon>
        <taxon>Pieris</taxon>
    </lineage>
</organism>
<dbReference type="EMBL" id="CAJOBZ010000006">
    <property type="protein sequence ID" value="CAF4807074.1"/>
    <property type="molecule type" value="Genomic_DNA"/>
</dbReference>
<evidence type="ECO:0000259" key="2">
    <source>
        <dbReference type="Pfam" id="PF07282"/>
    </source>
</evidence>
<dbReference type="Pfam" id="PF07282">
    <property type="entry name" value="Cas12f1-like_TNB"/>
    <property type="match status" value="1"/>
</dbReference>
<dbReference type="GO" id="GO:0003677">
    <property type="term" value="F:DNA binding"/>
    <property type="evidence" value="ECO:0007669"/>
    <property type="project" value="UniProtKB-KW"/>
</dbReference>
<dbReference type="InterPro" id="IPR010095">
    <property type="entry name" value="Cas12f1-like_TNB"/>
</dbReference>
<sequence>MDKSEVPSSTYDAYYNGMCKSNRIGEWFTENKINSKELKKNFWRFIPLFLRIQHELYDEGKLSFNVFPIYSHGLKFITYDSRCIHEFLRRVDPNNTPSTWPVFSENTTMYWNRHFTLPRKFGYSLSTDGVSVCLSMNRIVQKGQKLKSKKAKKCEESLENTAFGSKRNYSKVIAVDPGAKTPIVTCARNGDDFSYKVLKKERVVYESKECHRVRKRLRFIKDIEERIRVDRESVEQESGVELTRKSRNAEVYTRFQLKWFDEKQRFYEQIRLQRLKFDKYINDQKMLHKIVDDYFGKEPDTLVVYGAGFDLMNKGTFKGHRKFRHNDVLNIIKRRKNLSVFVINEAFTTKNCSYCHDRESVQRKLSVSKSPHRYVYCSVCRKGIHRDKNGAKNILLKFEKNNNNKLPIRPSSVGTDMNVMGGGSS</sequence>
<reference evidence="3" key="1">
    <citation type="submission" date="2021-02" db="EMBL/GenBank/DDBJ databases">
        <authorList>
            <person name="Steward A R."/>
        </authorList>
    </citation>
    <scope>NUCLEOTIDE SEQUENCE</scope>
</reference>
<keyword evidence="4" id="KW-1185">Reference proteome</keyword>
<gene>
    <name evidence="3" type="ORF">PMACD_LOCUS3805</name>
</gene>
<proteinExistence type="predicted"/>